<dbReference type="Gene3D" id="3.30.420.10">
    <property type="entry name" value="Ribonuclease H-like superfamily/Ribonuclease H"/>
    <property type="match status" value="1"/>
</dbReference>
<dbReference type="EMBL" id="CP163432">
    <property type="protein sequence ID" value="XDQ15987.1"/>
    <property type="molecule type" value="Genomic_DNA"/>
</dbReference>
<reference evidence="2" key="1">
    <citation type="submission" date="2024-07" db="EMBL/GenBank/DDBJ databases">
        <authorList>
            <person name="Yu S.T."/>
        </authorList>
    </citation>
    <scope>NUCLEOTIDE SEQUENCE</scope>
    <source>
        <strain evidence="2">R11</strain>
    </source>
</reference>
<name>A0AB39NDB5_9ACTN</name>
<dbReference type="GO" id="GO:0015074">
    <property type="term" value="P:DNA integration"/>
    <property type="evidence" value="ECO:0007669"/>
    <property type="project" value="InterPro"/>
</dbReference>
<feature type="domain" description="Integrase catalytic" evidence="1">
    <location>
        <begin position="1"/>
        <end position="98"/>
    </location>
</feature>
<accession>A0AB39NDB5</accession>
<protein>
    <submittedName>
        <fullName evidence="2">Transposase</fullName>
    </submittedName>
</protein>
<dbReference type="InterPro" id="IPR012337">
    <property type="entry name" value="RNaseH-like_sf"/>
</dbReference>
<dbReference type="SUPFAM" id="SSF53098">
    <property type="entry name" value="Ribonuclease H-like"/>
    <property type="match status" value="1"/>
</dbReference>
<dbReference type="AlphaFoldDB" id="A0AB39NDB5"/>
<dbReference type="InterPro" id="IPR050900">
    <property type="entry name" value="Transposase_IS3/IS150/IS904"/>
</dbReference>
<dbReference type="GO" id="GO:0003676">
    <property type="term" value="F:nucleic acid binding"/>
    <property type="evidence" value="ECO:0007669"/>
    <property type="project" value="InterPro"/>
</dbReference>
<dbReference type="InterPro" id="IPR001584">
    <property type="entry name" value="Integrase_cat-core"/>
</dbReference>
<evidence type="ECO:0000313" key="2">
    <source>
        <dbReference type="EMBL" id="XDQ15987.1"/>
    </source>
</evidence>
<dbReference type="RefSeq" id="WP_369275911.1">
    <property type="nucleotide sequence ID" value="NZ_CP163432.1"/>
</dbReference>
<dbReference type="Pfam" id="PF13683">
    <property type="entry name" value="rve_3"/>
    <property type="match status" value="1"/>
</dbReference>
<sequence>MIFHSDRGCQYTSHELAILAAQFNIRLSVGRTGQCWDNALAESFFSTLKNELGDTQPWPSRAAAHTAIFEWIEGSYNLHRLHSSLGYRSPAEYETALAV</sequence>
<organism evidence="2">
    <name type="scientific">Streptomyces sp. R11</name>
    <dbReference type="NCBI Taxonomy" id="3238625"/>
    <lineage>
        <taxon>Bacteria</taxon>
        <taxon>Bacillati</taxon>
        <taxon>Actinomycetota</taxon>
        <taxon>Actinomycetes</taxon>
        <taxon>Kitasatosporales</taxon>
        <taxon>Streptomycetaceae</taxon>
        <taxon>Streptomyces</taxon>
    </lineage>
</organism>
<evidence type="ECO:0000259" key="1">
    <source>
        <dbReference type="PROSITE" id="PS50994"/>
    </source>
</evidence>
<dbReference type="PANTHER" id="PTHR46889:SF4">
    <property type="entry name" value="TRANSPOSASE INSO FOR INSERTION SEQUENCE ELEMENT IS911B-RELATED"/>
    <property type="match status" value="1"/>
</dbReference>
<dbReference type="InterPro" id="IPR036397">
    <property type="entry name" value="RNaseH_sf"/>
</dbReference>
<dbReference type="PANTHER" id="PTHR46889">
    <property type="entry name" value="TRANSPOSASE INSF FOR INSERTION SEQUENCE IS3B-RELATED"/>
    <property type="match status" value="1"/>
</dbReference>
<proteinExistence type="predicted"/>
<dbReference type="PROSITE" id="PS50994">
    <property type="entry name" value="INTEGRASE"/>
    <property type="match status" value="1"/>
</dbReference>
<gene>
    <name evidence="2" type="ORF">AB5J55_43660</name>
</gene>